<dbReference type="Gene3D" id="3.80.10.10">
    <property type="entry name" value="Ribonuclease Inhibitor"/>
    <property type="match status" value="1"/>
</dbReference>
<evidence type="ECO:0000313" key="2">
    <source>
        <dbReference type="EMBL" id="OCH90268.1"/>
    </source>
</evidence>
<dbReference type="SUPFAM" id="SSF52058">
    <property type="entry name" value="L domain-like"/>
    <property type="match status" value="1"/>
</dbReference>
<dbReference type="InterPro" id="IPR001810">
    <property type="entry name" value="F-box_dom"/>
</dbReference>
<protein>
    <recommendedName>
        <fullName evidence="1">F-box domain-containing protein</fullName>
    </recommendedName>
</protein>
<evidence type="ECO:0000313" key="3">
    <source>
        <dbReference type="Proteomes" id="UP000250043"/>
    </source>
</evidence>
<dbReference type="Pfam" id="PF12937">
    <property type="entry name" value="F-box-like"/>
    <property type="match status" value="1"/>
</dbReference>
<dbReference type="InterPro" id="IPR032675">
    <property type="entry name" value="LRR_dom_sf"/>
</dbReference>
<evidence type="ECO:0000259" key="1">
    <source>
        <dbReference type="Pfam" id="PF12937"/>
    </source>
</evidence>
<proteinExistence type="predicted"/>
<feature type="domain" description="F-box" evidence="1">
    <location>
        <begin position="31"/>
        <end position="91"/>
    </location>
</feature>
<keyword evidence="3" id="KW-1185">Reference proteome</keyword>
<dbReference type="OrthoDB" id="2752736at2759"/>
<accession>A0A8E2DNL3</accession>
<dbReference type="Gene3D" id="1.20.1280.50">
    <property type="match status" value="1"/>
</dbReference>
<dbReference type="InterPro" id="IPR036047">
    <property type="entry name" value="F-box-like_dom_sf"/>
</dbReference>
<name>A0A8E2DNL3_9APHY</name>
<dbReference type="EMBL" id="KV722408">
    <property type="protein sequence ID" value="OCH90268.1"/>
    <property type="molecule type" value="Genomic_DNA"/>
</dbReference>
<organism evidence="2 3">
    <name type="scientific">Obba rivulosa</name>
    <dbReference type="NCBI Taxonomy" id="1052685"/>
    <lineage>
        <taxon>Eukaryota</taxon>
        <taxon>Fungi</taxon>
        <taxon>Dikarya</taxon>
        <taxon>Basidiomycota</taxon>
        <taxon>Agaricomycotina</taxon>
        <taxon>Agaricomycetes</taxon>
        <taxon>Polyporales</taxon>
        <taxon>Gelatoporiaceae</taxon>
        <taxon>Obba</taxon>
    </lineage>
</organism>
<reference evidence="2 3" key="1">
    <citation type="submission" date="2016-07" db="EMBL/GenBank/DDBJ databases">
        <title>Draft genome of the white-rot fungus Obba rivulosa 3A-2.</title>
        <authorList>
            <consortium name="DOE Joint Genome Institute"/>
            <person name="Miettinen O."/>
            <person name="Riley R."/>
            <person name="Acob R."/>
            <person name="Barry K."/>
            <person name="Cullen D."/>
            <person name="De Vries R."/>
            <person name="Hainaut M."/>
            <person name="Hatakka A."/>
            <person name="Henrissat B."/>
            <person name="Hilden K."/>
            <person name="Kuo R."/>
            <person name="Labutti K."/>
            <person name="Lipzen A."/>
            <person name="Makela M.R."/>
            <person name="Sandor L."/>
            <person name="Spatafora J.W."/>
            <person name="Grigoriev I.V."/>
            <person name="Hibbett D.S."/>
        </authorList>
    </citation>
    <scope>NUCLEOTIDE SEQUENCE [LARGE SCALE GENOMIC DNA]</scope>
    <source>
        <strain evidence="2 3">3A-2</strain>
    </source>
</reference>
<dbReference type="Proteomes" id="UP000250043">
    <property type="component" value="Unassembled WGS sequence"/>
</dbReference>
<dbReference type="AlphaFoldDB" id="A0A8E2DNL3"/>
<sequence>MSIVQLHTINAMLTSTVVTVRRQLNSYCPVNRLPPEILSTIFRHVPDDVQPEPSIWPTSMFECSDVHTITLVCGHWRNVALDTPFLWNSITDSFSPDLCLRRSRSIPLNLLVNRKTASFFRHLVLAAHPIRELHCKCWELSPSTFAMGPAPSLETLTLMWWAPSNDPPSQFIFQDATPKLRHLTLQSSKIPSNSFSGLKQLHLSDCYASLSSIHLLLMASSDLQDLTLLSIGVSDQDMPVLQKADLGHLRSLVMRWLEPDSAHAIFSCISIPPAVAIHISVDNGGVVIPKSHATFDLTKLAISIPRDEWDGSYRVVIAGPVSAIYTGIFTCMELPSSWQSDLSEQFPLHQIEELWIEPHLGGYGWSSLHVLLRALTGLITLAIHNEDSRDICDQLVESEEALLFPSLATLYLLVDGNGLHNGAHVHDFVASRAALGHPLQKVVVEFTHGPLDGDHIVNSLSPYVPNVELRPVEELSRISLPAICSTRLHKYWTPWDEQLCADSGAGRAQQRTDVEDLEYLEWDDAT</sequence>
<dbReference type="SUPFAM" id="SSF81383">
    <property type="entry name" value="F-box domain"/>
    <property type="match status" value="1"/>
</dbReference>
<gene>
    <name evidence="2" type="ORF">OBBRIDRAFT_610502</name>
</gene>